<dbReference type="InterPro" id="IPR002060">
    <property type="entry name" value="Squ/phyt_synthse"/>
</dbReference>
<evidence type="ECO:0000256" key="5">
    <source>
        <dbReference type="ARBA" id="ARBA00022792"/>
    </source>
</evidence>
<name>A0AAD9PF48_RIDPI</name>
<protein>
    <recommendedName>
        <fullName evidence="11">NADH dehydrogenase (ubiquinone) complex I, assembly factor 6</fullName>
        <ecNumber evidence="3">2.5.1.32</ecNumber>
    </recommendedName>
</protein>
<proteinExistence type="inferred from homology"/>
<keyword evidence="6" id="KW-0809">Transit peptide</keyword>
<dbReference type="InterPro" id="IPR008949">
    <property type="entry name" value="Isoprenoid_synthase_dom_sf"/>
</dbReference>
<dbReference type="EMBL" id="JAODUO010000010">
    <property type="protein sequence ID" value="KAK2193638.1"/>
    <property type="molecule type" value="Genomic_DNA"/>
</dbReference>
<keyword evidence="7" id="KW-0496">Mitochondrion</keyword>
<comment type="similarity">
    <text evidence="9">Belongs to the NDUFAF6 family.</text>
</comment>
<dbReference type="PANTHER" id="PTHR31480">
    <property type="entry name" value="BIFUNCTIONAL LYCOPENE CYCLASE/PHYTOENE SYNTHASE"/>
    <property type="match status" value="1"/>
</dbReference>
<evidence type="ECO:0000313" key="13">
    <source>
        <dbReference type="Proteomes" id="UP001209878"/>
    </source>
</evidence>
<dbReference type="GO" id="GO:0005743">
    <property type="term" value="C:mitochondrial inner membrane"/>
    <property type="evidence" value="ECO:0007669"/>
    <property type="project" value="UniProtKB-SubCell"/>
</dbReference>
<dbReference type="Pfam" id="PF00494">
    <property type="entry name" value="SQS_PSY"/>
    <property type="match status" value="1"/>
</dbReference>
<keyword evidence="5" id="KW-0999">Mitochondrion inner membrane</keyword>
<sequence length="315" mass="36273">MSALTCSGGWRSLFYVLDVHVCRAHRRYIGARAGVARSHQDQCIDIVRKYDYENFLATLLLPKTARRAAFAVRAFNVEIAQIRDLVSERNIALMRIHFWKDTLERIYKGQPPETPIALELAKAVKQHKLSKQWFARVIEAREDNLYDQHYHNLKEVENYGEKTVSSINYLILESLDVRNIHADHAASHLGKAVGIITLIRAVPFHANRGNVYLPIDLMMQFGVSQEEVQRGCREAKMKDLIYNIASQAHLQLEAAKSLKKDVPKTAFPAFLTTVANESYLKSIQQAEFDVFDSRLQARNSWLPMTIWLRKFKNTF</sequence>
<evidence type="ECO:0000256" key="1">
    <source>
        <dbReference type="ARBA" id="ARBA00001805"/>
    </source>
</evidence>
<evidence type="ECO:0000256" key="7">
    <source>
        <dbReference type="ARBA" id="ARBA00023128"/>
    </source>
</evidence>
<comment type="subcellular location">
    <subcellularLocation>
        <location evidence="2">Mitochondrion inner membrane</location>
    </subcellularLocation>
</comment>
<gene>
    <name evidence="12" type="ORF">NP493_11g14025</name>
</gene>
<dbReference type="GO" id="GO:0016117">
    <property type="term" value="P:carotenoid biosynthetic process"/>
    <property type="evidence" value="ECO:0007669"/>
    <property type="project" value="UniProtKB-KW"/>
</dbReference>
<dbReference type="SUPFAM" id="SSF48576">
    <property type="entry name" value="Terpenoid synthases"/>
    <property type="match status" value="1"/>
</dbReference>
<keyword evidence="4" id="KW-0125">Carotenoid biosynthesis</keyword>
<evidence type="ECO:0000256" key="6">
    <source>
        <dbReference type="ARBA" id="ARBA00022946"/>
    </source>
</evidence>
<keyword evidence="8" id="KW-0472">Membrane</keyword>
<evidence type="ECO:0000256" key="3">
    <source>
        <dbReference type="ARBA" id="ARBA00012396"/>
    </source>
</evidence>
<evidence type="ECO:0000256" key="8">
    <source>
        <dbReference type="ARBA" id="ARBA00023136"/>
    </source>
</evidence>
<dbReference type="EC" id="2.5.1.32" evidence="3"/>
<reference evidence="12" key="1">
    <citation type="journal article" date="2023" name="Mol. Biol. Evol.">
        <title>Third-Generation Sequencing Reveals the Adaptive Role of the Epigenome in Three Deep-Sea Polychaetes.</title>
        <authorList>
            <person name="Perez M."/>
            <person name="Aroh O."/>
            <person name="Sun Y."/>
            <person name="Lan Y."/>
            <person name="Juniper S.K."/>
            <person name="Young C.R."/>
            <person name="Angers B."/>
            <person name="Qian P.Y."/>
        </authorList>
    </citation>
    <scope>NUCLEOTIDE SEQUENCE</scope>
    <source>
        <strain evidence="12">R07B-5</strain>
    </source>
</reference>
<comment type="function">
    <text evidence="10">Involved in the assembly of mitochondrial NADH:ubiquinone oxidoreductase complex (complex I) at early stages. May play a role in the biogenesis of complex I subunit MT-ND1.</text>
</comment>
<dbReference type="FunFam" id="1.10.600.10:FF:000013">
    <property type="entry name" value="NADH dehydrogenase (ubiquinone) complex I, assembly factor 6"/>
    <property type="match status" value="1"/>
</dbReference>
<dbReference type="Gene3D" id="1.10.600.10">
    <property type="entry name" value="Farnesyl Diphosphate Synthase"/>
    <property type="match status" value="1"/>
</dbReference>
<evidence type="ECO:0000313" key="12">
    <source>
        <dbReference type="EMBL" id="KAK2193638.1"/>
    </source>
</evidence>
<evidence type="ECO:0000256" key="11">
    <source>
        <dbReference type="ARBA" id="ARBA00069034"/>
    </source>
</evidence>
<dbReference type="Proteomes" id="UP001209878">
    <property type="component" value="Unassembled WGS sequence"/>
</dbReference>
<dbReference type="AlphaFoldDB" id="A0AAD9PF48"/>
<comment type="catalytic activity">
    <reaction evidence="1">
        <text>2 (2E,6E,10E)-geranylgeranyl diphosphate = 15-cis-phytoene + 2 diphosphate</text>
        <dbReference type="Rhea" id="RHEA:34475"/>
        <dbReference type="ChEBI" id="CHEBI:27787"/>
        <dbReference type="ChEBI" id="CHEBI:33019"/>
        <dbReference type="ChEBI" id="CHEBI:58756"/>
        <dbReference type="EC" id="2.5.1.32"/>
    </reaction>
</comment>
<evidence type="ECO:0000256" key="9">
    <source>
        <dbReference type="ARBA" id="ARBA00038273"/>
    </source>
</evidence>
<evidence type="ECO:0000256" key="2">
    <source>
        <dbReference type="ARBA" id="ARBA00004273"/>
    </source>
</evidence>
<comment type="caution">
    <text evidence="12">The sequence shown here is derived from an EMBL/GenBank/DDBJ whole genome shotgun (WGS) entry which is preliminary data.</text>
</comment>
<accession>A0AAD9PF48</accession>
<evidence type="ECO:0000256" key="4">
    <source>
        <dbReference type="ARBA" id="ARBA00022746"/>
    </source>
</evidence>
<evidence type="ECO:0000256" key="10">
    <source>
        <dbReference type="ARBA" id="ARBA00056665"/>
    </source>
</evidence>
<organism evidence="12 13">
    <name type="scientific">Ridgeia piscesae</name>
    <name type="common">Tubeworm</name>
    <dbReference type="NCBI Taxonomy" id="27915"/>
    <lineage>
        <taxon>Eukaryota</taxon>
        <taxon>Metazoa</taxon>
        <taxon>Spiralia</taxon>
        <taxon>Lophotrochozoa</taxon>
        <taxon>Annelida</taxon>
        <taxon>Polychaeta</taxon>
        <taxon>Sedentaria</taxon>
        <taxon>Canalipalpata</taxon>
        <taxon>Sabellida</taxon>
        <taxon>Siboglinidae</taxon>
        <taxon>Ridgeia</taxon>
    </lineage>
</organism>
<keyword evidence="13" id="KW-1185">Reference proteome</keyword>